<keyword evidence="1" id="KW-0812">Transmembrane</keyword>
<keyword evidence="1" id="KW-0472">Membrane</keyword>
<dbReference type="AlphaFoldDB" id="A0A847D103"/>
<name>A0A847D103_9BACT</name>
<reference evidence="2 3" key="1">
    <citation type="journal article" date="2020" name="Biotechnol. Biofuels">
        <title>New insights from the biogas microbiome by comprehensive genome-resolved metagenomics of nearly 1600 species originating from multiple anaerobic digesters.</title>
        <authorList>
            <person name="Campanaro S."/>
            <person name="Treu L."/>
            <person name="Rodriguez-R L.M."/>
            <person name="Kovalovszki A."/>
            <person name="Ziels R.M."/>
            <person name="Maus I."/>
            <person name="Zhu X."/>
            <person name="Kougias P.G."/>
            <person name="Basile A."/>
            <person name="Luo G."/>
            <person name="Schluter A."/>
            <person name="Konstantinidis K.T."/>
            <person name="Angelidaki I."/>
        </authorList>
    </citation>
    <scope>NUCLEOTIDE SEQUENCE [LARGE SCALE GENOMIC DNA]</scope>
    <source>
        <strain evidence="2">AS06rmzACSIP_65</strain>
    </source>
</reference>
<evidence type="ECO:0008006" key="4">
    <source>
        <dbReference type="Google" id="ProtNLM"/>
    </source>
</evidence>
<evidence type="ECO:0000313" key="3">
    <source>
        <dbReference type="Proteomes" id="UP000545876"/>
    </source>
</evidence>
<proteinExistence type="predicted"/>
<accession>A0A847D103</accession>
<sequence>MNKVIEENKKEKEVKSVVKEEAPSLDDVFLADNDDSINLVPILSKSEIVQEKKKVKLNIGSILSIIIFLTITIIIVLFSTISKIQVQKAQSELSKQEAEVKQLSSVILSNEEILRRIYLYQDISSNQYSARKIFEYFTQIASNLGDIELDQFDFQSVKSVSFEGKCPSLDDLAKFWYLLSEDELVSRVSLEQFNKLDSVVKFEFKITMKEGNFSTNLDEKKE</sequence>
<dbReference type="Proteomes" id="UP000545876">
    <property type="component" value="Unassembled WGS sequence"/>
</dbReference>
<gene>
    <name evidence="2" type="ORF">GX656_02345</name>
</gene>
<organism evidence="2 3">
    <name type="scientific">Candidatus Dojkabacteria bacterium</name>
    <dbReference type="NCBI Taxonomy" id="2099670"/>
    <lineage>
        <taxon>Bacteria</taxon>
        <taxon>Candidatus Dojkabacteria</taxon>
    </lineage>
</organism>
<feature type="transmembrane region" description="Helical" evidence="1">
    <location>
        <begin position="62"/>
        <end position="81"/>
    </location>
</feature>
<comment type="caution">
    <text evidence="2">The sequence shown here is derived from an EMBL/GenBank/DDBJ whole genome shotgun (WGS) entry which is preliminary data.</text>
</comment>
<evidence type="ECO:0000256" key="1">
    <source>
        <dbReference type="SAM" id="Phobius"/>
    </source>
</evidence>
<keyword evidence="1" id="KW-1133">Transmembrane helix</keyword>
<protein>
    <recommendedName>
        <fullName evidence="4">PilN domain-containing protein</fullName>
    </recommendedName>
</protein>
<evidence type="ECO:0000313" key="2">
    <source>
        <dbReference type="EMBL" id="NLD25456.1"/>
    </source>
</evidence>
<dbReference type="EMBL" id="JAAZBX010000007">
    <property type="protein sequence ID" value="NLD25456.1"/>
    <property type="molecule type" value="Genomic_DNA"/>
</dbReference>